<keyword evidence="5" id="KW-0571">Peptide transport</keyword>
<feature type="transmembrane region" description="Helical" evidence="9">
    <location>
        <begin position="754"/>
        <end position="770"/>
    </location>
</feature>
<keyword evidence="4 9" id="KW-0812">Transmembrane</keyword>
<evidence type="ECO:0000256" key="9">
    <source>
        <dbReference type="SAM" id="Phobius"/>
    </source>
</evidence>
<dbReference type="NCBIfam" id="TIGR00727">
    <property type="entry name" value="ISP4_OPT"/>
    <property type="match status" value="1"/>
</dbReference>
<accession>A0A1E4T9C7</accession>
<dbReference type="GO" id="GO:0016020">
    <property type="term" value="C:membrane"/>
    <property type="evidence" value="ECO:0007669"/>
    <property type="project" value="UniProtKB-SubCell"/>
</dbReference>
<reference evidence="11" key="1">
    <citation type="submission" date="2016-02" db="EMBL/GenBank/DDBJ databases">
        <title>Comparative genomics of biotechnologically important yeasts.</title>
        <authorList>
            <consortium name="DOE Joint Genome Institute"/>
            <person name="Riley R."/>
            <person name="Haridas S."/>
            <person name="Wolfe K.H."/>
            <person name="Lopes M.R."/>
            <person name="Hittinger C.T."/>
            <person name="Goker M."/>
            <person name="Salamov A."/>
            <person name="Wisecaver J."/>
            <person name="Long T.M."/>
            <person name="Aerts A.L."/>
            <person name="Barry K."/>
            <person name="Choi C."/>
            <person name="Clum A."/>
            <person name="Coughlan A.Y."/>
            <person name="Deshpande S."/>
            <person name="Douglass A.P."/>
            <person name="Hanson S.J."/>
            <person name="Klenk H.-P."/>
            <person name="Labutti K."/>
            <person name="Lapidus A."/>
            <person name="Lindquist E."/>
            <person name="Lipzen A."/>
            <person name="Meier-Kolthoff J.P."/>
            <person name="Ohm R.A."/>
            <person name="Otillar R.P."/>
            <person name="Pangilinan J."/>
            <person name="Peng Y."/>
            <person name="Rokas A."/>
            <person name="Rosa C.A."/>
            <person name="Scheuner C."/>
            <person name="Sibirny A.A."/>
            <person name="Slot J.C."/>
            <person name="Stielow J.B."/>
            <person name="Sun H."/>
            <person name="Kurtzman C.P."/>
            <person name="Blackwell M."/>
            <person name="Jeffries T.W."/>
            <person name="Grigoriev I.V."/>
        </authorList>
    </citation>
    <scope>NUCLEOTIDE SEQUENCE [LARGE SCALE GENOMIC DNA]</scope>
    <source>
        <strain evidence="11">NRRL Y-17796</strain>
    </source>
</reference>
<organism evidence="10 11">
    <name type="scientific">Tortispora caseinolytica NRRL Y-17796</name>
    <dbReference type="NCBI Taxonomy" id="767744"/>
    <lineage>
        <taxon>Eukaryota</taxon>
        <taxon>Fungi</taxon>
        <taxon>Dikarya</taxon>
        <taxon>Ascomycota</taxon>
        <taxon>Saccharomycotina</taxon>
        <taxon>Trigonopsidomycetes</taxon>
        <taxon>Trigonopsidales</taxon>
        <taxon>Trigonopsidaceae</taxon>
        <taxon>Tortispora</taxon>
    </lineage>
</organism>
<feature type="transmembrane region" description="Helical" evidence="9">
    <location>
        <begin position="782"/>
        <end position="804"/>
    </location>
</feature>
<keyword evidence="11" id="KW-1185">Reference proteome</keyword>
<feature type="transmembrane region" description="Helical" evidence="9">
    <location>
        <begin position="589"/>
        <end position="613"/>
    </location>
</feature>
<keyword evidence="6" id="KW-0653">Protein transport</keyword>
<evidence type="ECO:0000256" key="8">
    <source>
        <dbReference type="ARBA" id="ARBA00023136"/>
    </source>
</evidence>
<feature type="transmembrane region" description="Helical" evidence="9">
    <location>
        <begin position="732"/>
        <end position="748"/>
    </location>
</feature>
<feature type="transmembrane region" description="Helical" evidence="9">
    <location>
        <begin position="556"/>
        <end position="577"/>
    </location>
</feature>
<feature type="transmembrane region" description="Helical" evidence="9">
    <location>
        <begin position="703"/>
        <end position="725"/>
    </location>
</feature>
<evidence type="ECO:0008006" key="12">
    <source>
        <dbReference type="Google" id="ProtNLM"/>
    </source>
</evidence>
<evidence type="ECO:0000313" key="11">
    <source>
        <dbReference type="Proteomes" id="UP000095023"/>
    </source>
</evidence>
<dbReference type="Proteomes" id="UP000095023">
    <property type="component" value="Unassembled WGS sequence"/>
</dbReference>
<evidence type="ECO:0000256" key="5">
    <source>
        <dbReference type="ARBA" id="ARBA00022856"/>
    </source>
</evidence>
<comment type="subcellular location">
    <subcellularLocation>
        <location evidence="1">Membrane</location>
        <topology evidence="1">Multi-pass membrane protein</topology>
    </subcellularLocation>
</comment>
<feature type="transmembrane region" description="Helical" evidence="9">
    <location>
        <begin position="455"/>
        <end position="477"/>
    </location>
</feature>
<evidence type="ECO:0000313" key="10">
    <source>
        <dbReference type="EMBL" id="ODV88356.1"/>
    </source>
</evidence>
<dbReference type="InterPro" id="IPR004648">
    <property type="entry name" value="Oligpept_transpt"/>
</dbReference>
<feature type="transmembrane region" description="Helical" evidence="9">
    <location>
        <begin position="634"/>
        <end position="662"/>
    </location>
</feature>
<dbReference type="OrthoDB" id="9986677at2759"/>
<dbReference type="AlphaFoldDB" id="A0A1E4T9C7"/>
<keyword evidence="8 9" id="KW-0472">Membrane</keyword>
<evidence type="ECO:0000256" key="4">
    <source>
        <dbReference type="ARBA" id="ARBA00022692"/>
    </source>
</evidence>
<evidence type="ECO:0000256" key="3">
    <source>
        <dbReference type="ARBA" id="ARBA00022448"/>
    </source>
</evidence>
<feature type="transmembrane region" description="Helical" evidence="9">
    <location>
        <begin position="139"/>
        <end position="157"/>
    </location>
</feature>
<evidence type="ECO:0000256" key="6">
    <source>
        <dbReference type="ARBA" id="ARBA00022927"/>
    </source>
</evidence>
<protein>
    <recommendedName>
        <fullName evidence="12">OPT family small oligopeptide transporter</fullName>
    </recommendedName>
</protein>
<feature type="transmembrane region" description="Helical" evidence="9">
    <location>
        <begin position="250"/>
        <end position="271"/>
    </location>
</feature>
<dbReference type="Pfam" id="PF03169">
    <property type="entry name" value="OPT"/>
    <property type="match status" value="1"/>
</dbReference>
<comment type="similarity">
    <text evidence="2">Belongs to the oligopeptide OPT transporter family.</text>
</comment>
<keyword evidence="3" id="KW-0813">Transport</keyword>
<feature type="transmembrane region" description="Helical" evidence="9">
    <location>
        <begin position="381"/>
        <end position="404"/>
    </location>
</feature>
<feature type="transmembrane region" description="Helical" evidence="9">
    <location>
        <begin position="314"/>
        <end position="335"/>
    </location>
</feature>
<proteinExistence type="inferred from homology"/>
<evidence type="ECO:0000256" key="7">
    <source>
        <dbReference type="ARBA" id="ARBA00022989"/>
    </source>
</evidence>
<dbReference type="EMBL" id="KV453844">
    <property type="protein sequence ID" value="ODV88356.1"/>
    <property type="molecule type" value="Genomic_DNA"/>
</dbReference>
<dbReference type="NCBIfam" id="TIGR00728">
    <property type="entry name" value="OPT_sfam"/>
    <property type="match status" value="1"/>
</dbReference>
<dbReference type="GO" id="GO:0035673">
    <property type="term" value="F:oligopeptide transmembrane transporter activity"/>
    <property type="evidence" value="ECO:0007669"/>
    <property type="project" value="InterPro"/>
</dbReference>
<dbReference type="InterPro" id="IPR004813">
    <property type="entry name" value="OPT"/>
</dbReference>
<dbReference type="PANTHER" id="PTHR22601">
    <property type="entry name" value="ISP4 LIKE PROTEIN"/>
    <property type="match status" value="1"/>
</dbReference>
<name>A0A1E4T9C7_9ASCO</name>
<keyword evidence="7 9" id="KW-1133">Transmembrane helix</keyword>
<gene>
    <name evidence="10" type="ORF">CANCADRAFT_144955</name>
</gene>
<feature type="transmembrane region" description="Helical" evidence="9">
    <location>
        <begin position="527"/>
        <end position="544"/>
    </location>
</feature>
<feature type="transmembrane region" description="Helical" evidence="9">
    <location>
        <begin position="218"/>
        <end position="238"/>
    </location>
</feature>
<evidence type="ECO:0000256" key="1">
    <source>
        <dbReference type="ARBA" id="ARBA00004141"/>
    </source>
</evidence>
<evidence type="ECO:0000256" key="2">
    <source>
        <dbReference type="ARBA" id="ARBA00008807"/>
    </source>
</evidence>
<dbReference type="GO" id="GO:0015031">
    <property type="term" value="P:protein transport"/>
    <property type="evidence" value="ECO:0007669"/>
    <property type="project" value="UniProtKB-KW"/>
</dbReference>
<sequence length="844" mass="95005">MSAKFSYSSDIRDYGSISSLPNFDIHSIGRKTLIEREFRRLNRRRSALADYRRIDDPEFAVDGLHNNDPHHQPYAVRPRTSESVNLSDLYRPRLSDTSDIDIVEDVEFALSDSEDDFQDFVPHNSTDHDPFTDTNTLRMWVLTLLLAVLGSAMNLFFSLRYPSITISPTLALLAAHPLGLLWDRIFPESLPESLPASGFLARLRNLAGKGRWNGKEHALVYIGANVSFGFAYATDIIVEQTKFYNASLGILYQIGLLFSSQVMGYAFAGFAQKILIEPASMIWPSTLVPVSLLDSFHSDSDVTIASRVYLFKSLFAAGAVWYLFPGLFAPFLSYFNVLTWLNPSSPSLSALFGTHSGLGMFPISFDWAQISYLGSPILTPWWAQANVLVGLVIFVWLICGTGYFKNWFYSSYMPVSSPQMYDRFGQSYNTTRILTPDFKLDEQAYKDYSPVYLSMTYVCSYAAQFAALGAVATYVILYHGKQIVSLTKRSPSVSNQNRQTYSNVNEHDANTENDPAHSTPPSNVPETWFFLVFIVCFLLAYFVVKFYPMHVDLWQLIIAIVIAVMTFLPVSFIYAITNQFQSTYLAIQILAGYLLPGNPMGNMMFLAYGYITASQGMKFSADLKLGQYMKLAPRLLFSVQIISTLVAGLTQIIVLNLLFLIVPDMCFLDAESGFSCPFARVHFNGTLLWGVVGPWKFFSMDHIYWILPLALPTGIIVTVIVYLLYRSKPKSWIQYVHIPVLLGGLTWIPPANGLNVAAWGLFGFIFNYLVKQRHPGWWKDSAMTVSAALDSSLALCTVCIFVLFHATGISSHISWWGTEVYKQTCDWKSCALVPLKDNEWFGPP</sequence>